<feature type="domain" description="Glycosyl transferase family 1" evidence="2">
    <location>
        <begin position="171"/>
        <end position="338"/>
    </location>
</feature>
<dbReference type="Pfam" id="PF00534">
    <property type="entry name" value="Glycos_transf_1"/>
    <property type="match status" value="1"/>
</dbReference>
<name>A0A5K4F0U1_SCHMA</name>
<dbReference type="ExpressionAtlas" id="A0A5K4F0U1">
    <property type="expression patterns" value="baseline"/>
</dbReference>
<dbReference type="CDD" id="cd03801">
    <property type="entry name" value="GT4_PimA-like"/>
    <property type="match status" value="1"/>
</dbReference>
<dbReference type="InterPro" id="IPR052622">
    <property type="entry name" value="Glycosyltransferase_G1"/>
</dbReference>
<proteinExistence type="predicted"/>
<dbReference type="GO" id="GO:0016757">
    <property type="term" value="F:glycosyltransferase activity"/>
    <property type="evidence" value="ECO:0007669"/>
    <property type="project" value="UniProtKB-KW"/>
</dbReference>
<dbReference type="InParanoid" id="A0A5K4F0U1"/>
<dbReference type="Proteomes" id="UP000008854">
    <property type="component" value="Unassembled WGS sequence"/>
</dbReference>
<dbReference type="SUPFAM" id="SSF53756">
    <property type="entry name" value="UDP-Glycosyltransferase/glycogen phosphorylase"/>
    <property type="match status" value="1"/>
</dbReference>
<evidence type="ECO:0000313" key="4">
    <source>
        <dbReference type="WBParaSite" id="Smp_246400.1"/>
    </source>
</evidence>
<dbReference type="PANTHER" id="PTHR46660:SF2">
    <property type="entry name" value="GLYCOSYLTRANSFERASE 1 DOMAIN-CONTAINING PROTEIN 1"/>
    <property type="match status" value="1"/>
</dbReference>
<reference evidence="4" key="2">
    <citation type="submission" date="2019-11" db="UniProtKB">
        <authorList>
            <consortium name="WormBaseParasite"/>
        </authorList>
    </citation>
    <scope>IDENTIFICATION</scope>
    <source>
        <strain evidence="4">Puerto Rican</strain>
    </source>
</reference>
<reference evidence="3" key="1">
    <citation type="journal article" date="2012" name="PLoS Negl. Trop. Dis.">
        <title>A systematically improved high quality genome and transcriptome of the human blood fluke Schistosoma mansoni.</title>
        <authorList>
            <person name="Protasio A.V."/>
            <person name="Tsai I.J."/>
            <person name="Babbage A."/>
            <person name="Nichol S."/>
            <person name="Hunt M."/>
            <person name="Aslett M.A."/>
            <person name="De Silva N."/>
            <person name="Velarde G.S."/>
            <person name="Anderson T.J."/>
            <person name="Clark R.C."/>
            <person name="Davidson C."/>
            <person name="Dillon G.P."/>
            <person name="Holroyd N.E."/>
            <person name="LoVerde P.T."/>
            <person name="Lloyd C."/>
            <person name="McQuillan J."/>
            <person name="Oliveira G."/>
            <person name="Otto T.D."/>
            <person name="Parker-Manuel S.J."/>
            <person name="Quail M.A."/>
            <person name="Wilson R.A."/>
            <person name="Zerlotini A."/>
            <person name="Dunne D.W."/>
            <person name="Berriman M."/>
        </authorList>
    </citation>
    <scope>NUCLEOTIDE SEQUENCE [LARGE SCALE GENOMIC DNA]</scope>
    <source>
        <strain evidence="3">Puerto Rican</strain>
    </source>
</reference>
<accession>A0A5K4F0U1</accession>
<keyword evidence="1" id="KW-0328">Glycosyltransferase</keyword>
<dbReference type="PANTHER" id="PTHR46660">
    <property type="match status" value="1"/>
</dbReference>
<dbReference type="Gene3D" id="3.40.50.2000">
    <property type="entry name" value="Glycogen Phosphorylase B"/>
    <property type="match status" value="2"/>
</dbReference>
<keyword evidence="3" id="KW-1185">Reference proteome</keyword>
<evidence type="ECO:0000259" key="2">
    <source>
        <dbReference type="Pfam" id="PF00534"/>
    </source>
</evidence>
<evidence type="ECO:0000256" key="1">
    <source>
        <dbReference type="ARBA" id="ARBA00022676"/>
    </source>
</evidence>
<organism evidence="3 4">
    <name type="scientific">Schistosoma mansoni</name>
    <name type="common">Blood fluke</name>
    <dbReference type="NCBI Taxonomy" id="6183"/>
    <lineage>
        <taxon>Eukaryota</taxon>
        <taxon>Metazoa</taxon>
        <taxon>Spiralia</taxon>
        <taxon>Lophotrochozoa</taxon>
        <taxon>Platyhelminthes</taxon>
        <taxon>Trematoda</taxon>
        <taxon>Digenea</taxon>
        <taxon>Strigeidida</taxon>
        <taxon>Schistosomatoidea</taxon>
        <taxon>Schistosomatidae</taxon>
        <taxon>Schistosoma</taxon>
    </lineage>
</organism>
<dbReference type="InterPro" id="IPR001296">
    <property type="entry name" value="Glyco_trans_1"/>
</dbReference>
<protein>
    <submittedName>
        <fullName evidence="4">Glycos_transf_1 domain-containing protein</fullName>
    </submittedName>
</protein>
<dbReference type="AlphaFoldDB" id="A0A5K4F0U1"/>
<dbReference type="WBParaSite" id="Smp_246400.1">
    <property type="protein sequence ID" value="Smp_246400.1"/>
    <property type="gene ID" value="Smp_246400"/>
</dbReference>
<keyword evidence="1" id="KW-0808">Transferase</keyword>
<evidence type="ECO:0000313" key="3">
    <source>
        <dbReference type="Proteomes" id="UP000008854"/>
    </source>
</evidence>
<sequence>MYCLILSKQTFGSGNLSTALYIREIFELYLEAEFIKIVNINCESSLKDIENFNQSTANPKLVIALHLRQCSRLVSLLDKSIPVLSICTGTDVYMDRTHEVYLKLMTYLVDRSFAVVLLNQPMLKQFKETWPDYPGQLQVIHQAIRVDIEDANHFKKDILTAVESKLGVRLQPFFVVVGLLRDVKDPMFALQAFLEWRNQDERENKNSKVTSTINHKSYNLLYVGSVEEDTENIQQFIDEIDGKIVHRCDSLTQKEVHSLILSSQALINCSISEGQSLAVMEAMSLGVPVVVRENPGNCDLIKDRKNGLVFRTSKELGECLTYLEENPDIRKQIIFAAEEFIGGKEFQRGYQAKLYSHIIQHIHSSV</sequence>